<comment type="caution">
    <text evidence="11">The sequence shown here is derived from an EMBL/GenBank/DDBJ whole genome shotgun (WGS) entry which is preliminary data.</text>
</comment>
<evidence type="ECO:0000313" key="12">
    <source>
        <dbReference type="Proteomes" id="UP000542742"/>
    </source>
</evidence>
<dbReference type="Pfam" id="PF14520">
    <property type="entry name" value="HHH_5"/>
    <property type="match status" value="1"/>
</dbReference>
<dbReference type="Proteomes" id="UP000542742">
    <property type="component" value="Unassembled WGS sequence"/>
</dbReference>
<dbReference type="PANTHER" id="PTHR30562">
    <property type="entry name" value="UVRC/OXIDOREDUCTASE"/>
    <property type="match status" value="1"/>
</dbReference>
<dbReference type="InterPro" id="IPR003583">
    <property type="entry name" value="Hlx-hairpin-Hlx_DNA-bd_motif"/>
</dbReference>
<dbReference type="FunFam" id="3.40.1440.10:FF:000001">
    <property type="entry name" value="UvrABC system protein C"/>
    <property type="match status" value="1"/>
</dbReference>
<sequence>MPDPSSYRPATGTIPEAPGVYRFRDQTGRVIYVGKAKNLRNRLNSYFADTWSLHARTQQMVTTAASVDWVTVGTEVEALQLEFSWIKEFDPRFNVKYRDDKSYPFLAVTLNEEFPRLQVMRGAKRKGVRYFGPYSHAWAIRETLDLLLRVFPARTCSAGVFKRSGQIGRPCLLGYIGKCSAPCVGSVTAEQHREIVDDFCDFMGGKTDTFVKRLERDMMAASEELEFERAARLRDDIAALRRAMEKQTVVLGDGTDADVVAFAEDPLEAAVQVFHVRDGRVRGQRGWVVEKVEDLTTGDLVHHFCTQMYGESEGEGDVPRELLVPALPDDAPALADWLSARRGTSRVSLRVPQRGDKRALMETVARNAGESLQRHKLRRAGDLTTRSKALDEIAEALGLDTAPLRIECFDVSQIQGTDVVASMVVFEDGLARKSEYRRFAVRGNPDGSGTDDLSAMSEVMRRRFARFRAQPGADAPRDRPESEDAPDGSDAATWAETAPPAPAQAADEIATNDLPGIDPLTGRPRRFAYPPQLVVVDGGQPQVNAVAAVLSDLGITDVALCGLAKRLEEVWLPGDDFPVILPRTSEALYLLQRVRDEAHRFAITFHRQRRSKRMTASALDNVPGLGETRRKALLRHFGSLKRLSAATPEEITEVPGIGRRTAEALLAALNPDAAKPTTGGDEPDSEGSAVGAGIAGSPAVGDGIAGSPVGEDGTAGSSSGDDGTAGSSSGDDGTAGSSPGGEAATSGTAEAMSIPVGGAGRTKAGANRSQGPRPGTDAHR</sequence>
<dbReference type="GO" id="GO:0006289">
    <property type="term" value="P:nucleotide-excision repair"/>
    <property type="evidence" value="ECO:0007669"/>
    <property type="project" value="UniProtKB-UniRule"/>
</dbReference>
<dbReference type="NCBIfam" id="NF001824">
    <property type="entry name" value="PRK00558.1-5"/>
    <property type="match status" value="1"/>
</dbReference>
<name>A0A7W7CTQ0_9ACTN</name>
<comment type="subunit">
    <text evidence="6">Interacts with UvrB in an incision complex.</text>
</comment>
<dbReference type="InterPro" id="IPR038476">
    <property type="entry name" value="UvrC_RNase_H_dom_sf"/>
</dbReference>
<keyword evidence="2 6" id="KW-0227">DNA damage</keyword>
<dbReference type="SMART" id="SM00465">
    <property type="entry name" value="GIYc"/>
    <property type="match status" value="1"/>
</dbReference>
<evidence type="ECO:0000256" key="4">
    <source>
        <dbReference type="ARBA" id="ARBA00022881"/>
    </source>
</evidence>
<dbReference type="InterPro" id="IPR036876">
    <property type="entry name" value="UVR_dom_sf"/>
</dbReference>
<dbReference type="GO" id="GO:0009380">
    <property type="term" value="C:excinuclease repair complex"/>
    <property type="evidence" value="ECO:0007669"/>
    <property type="project" value="InterPro"/>
</dbReference>
<dbReference type="SUPFAM" id="SSF47781">
    <property type="entry name" value="RuvA domain 2-like"/>
    <property type="match status" value="1"/>
</dbReference>
<proteinExistence type="inferred from homology"/>
<keyword evidence="12" id="KW-1185">Reference proteome</keyword>
<keyword evidence="1 6" id="KW-0963">Cytoplasm</keyword>
<dbReference type="GO" id="GO:0005737">
    <property type="term" value="C:cytoplasm"/>
    <property type="evidence" value="ECO:0007669"/>
    <property type="project" value="UniProtKB-SubCell"/>
</dbReference>
<accession>A0A7W7CTQ0</accession>
<dbReference type="GO" id="GO:0009381">
    <property type="term" value="F:excinuclease ABC activity"/>
    <property type="evidence" value="ECO:0007669"/>
    <property type="project" value="UniProtKB-UniRule"/>
</dbReference>
<dbReference type="Pfam" id="PF02151">
    <property type="entry name" value="UVR"/>
    <property type="match status" value="1"/>
</dbReference>
<dbReference type="GO" id="GO:0009432">
    <property type="term" value="P:SOS response"/>
    <property type="evidence" value="ECO:0007669"/>
    <property type="project" value="UniProtKB-UniRule"/>
</dbReference>
<dbReference type="PROSITE" id="PS50164">
    <property type="entry name" value="GIY_YIG"/>
    <property type="match status" value="1"/>
</dbReference>
<dbReference type="NCBIfam" id="TIGR00194">
    <property type="entry name" value="uvrC"/>
    <property type="match status" value="1"/>
</dbReference>
<gene>
    <name evidence="6" type="primary">uvrC</name>
    <name evidence="11" type="ORF">BKA14_004352</name>
</gene>
<dbReference type="InterPro" id="IPR047296">
    <property type="entry name" value="GIY-YIG_UvrC_Cho"/>
</dbReference>
<dbReference type="SUPFAM" id="SSF82771">
    <property type="entry name" value="GIY-YIG endonuclease"/>
    <property type="match status" value="1"/>
</dbReference>
<keyword evidence="3 6" id="KW-0228">DNA excision</keyword>
<dbReference type="Pfam" id="PF08459">
    <property type="entry name" value="UvrC_RNaseH_dom"/>
    <property type="match status" value="1"/>
</dbReference>
<feature type="region of interest" description="Disordered" evidence="7">
    <location>
        <begin position="467"/>
        <end position="517"/>
    </location>
</feature>
<evidence type="ECO:0000259" key="10">
    <source>
        <dbReference type="PROSITE" id="PS50165"/>
    </source>
</evidence>
<keyword evidence="4 6" id="KW-0267">Excision nuclease</keyword>
<evidence type="ECO:0000256" key="6">
    <source>
        <dbReference type="HAMAP-Rule" id="MF_00203"/>
    </source>
</evidence>
<dbReference type="SUPFAM" id="SSF46600">
    <property type="entry name" value="C-terminal UvrC-binding domain of UvrB"/>
    <property type="match status" value="1"/>
</dbReference>
<feature type="compositionally biased region" description="Low complexity" evidence="7">
    <location>
        <begin position="491"/>
        <end position="511"/>
    </location>
</feature>
<dbReference type="InterPro" id="IPR035901">
    <property type="entry name" value="GIY-YIG_endonuc_sf"/>
</dbReference>
<feature type="domain" description="GIY-YIG" evidence="9">
    <location>
        <begin position="16"/>
        <end position="95"/>
    </location>
</feature>
<organism evidence="11 12">
    <name type="scientific">Paractinoplanes abujensis</name>
    <dbReference type="NCBI Taxonomy" id="882441"/>
    <lineage>
        <taxon>Bacteria</taxon>
        <taxon>Bacillati</taxon>
        <taxon>Actinomycetota</taxon>
        <taxon>Actinomycetes</taxon>
        <taxon>Micromonosporales</taxon>
        <taxon>Micromonosporaceae</taxon>
        <taxon>Paractinoplanes</taxon>
    </lineage>
</organism>
<protein>
    <recommendedName>
        <fullName evidence="6">UvrABC system protein C</fullName>
        <shortName evidence="6">Protein UvrC</shortName>
    </recommendedName>
    <alternativeName>
        <fullName evidence="6">Excinuclease ABC subunit C</fullName>
    </alternativeName>
</protein>
<dbReference type="RefSeq" id="WP_239092789.1">
    <property type="nucleotide sequence ID" value="NZ_BOMC01000039.1"/>
</dbReference>
<feature type="domain" description="UvrC family homology region profile" evidence="10">
    <location>
        <begin position="259"/>
        <end position="550"/>
    </location>
</feature>
<dbReference type="SMART" id="SM00278">
    <property type="entry name" value="HhH1"/>
    <property type="match status" value="2"/>
</dbReference>
<evidence type="ECO:0000259" key="9">
    <source>
        <dbReference type="PROSITE" id="PS50164"/>
    </source>
</evidence>
<dbReference type="InterPro" id="IPR000305">
    <property type="entry name" value="GIY-YIG_endonuc"/>
</dbReference>
<evidence type="ECO:0000256" key="1">
    <source>
        <dbReference type="ARBA" id="ARBA00022490"/>
    </source>
</evidence>
<reference evidence="11 12" key="1">
    <citation type="submission" date="2020-08" db="EMBL/GenBank/DDBJ databases">
        <title>Sequencing the genomes of 1000 actinobacteria strains.</title>
        <authorList>
            <person name="Klenk H.-P."/>
        </authorList>
    </citation>
    <scope>NUCLEOTIDE SEQUENCE [LARGE SCALE GENOMIC DNA]</scope>
    <source>
        <strain evidence="11 12">DSM 45518</strain>
    </source>
</reference>
<dbReference type="CDD" id="cd10434">
    <property type="entry name" value="GIY-YIG_UvrC_Cho"/>
    <property type="match status" value="1"/>
</dbReference>
<keyword evidence="5 6" id="KW-0234">DNA repair</keyword>
<dbReference type="AlphaFoldDB" id="A0A7W7CTQ0"/>
<dbReference type="InterPro" id="IPR001943">
    <property type="entry name" value="UVR_dom"/>
</dbReference>
<dbReference type="InterPro" id="IPR004791">
    <property type="entry name" value="UvrC"/>
</dbReference>
<dbReference type="EMBL" id="JACHMF010000001">
    <property type="protein sequence ID" value="MBB4694204.1"/>
    <property type="molecule type" value="Genomic_DNA"/>
</dbReference>
<feature type="domain" description="UVR" evidence="8">
    <location>
        <begin position="208"/>
        <end position="243"/>
    </location>
</feature>
<dbReference type="InterPro" id="IPR010994">
    <property type="entry name" value="RuvA_2-like"/>
</dbReference>
<evidence type="ECO:0000313" key="11">
    <source>
        <dbReference type="EMBL" id="MBB4694204.1"/>
    </source>
</evidence>
<evidence type="ECO:0000256" key="5">
    <source>
        <dbReference type="ARBA" id="ARBA00023204"/>
    </source>
</evidence>
<comment type="similarity">
    <text evidence="6">Belongs to the UvrC family.</text>
</comment>
<dbReference type="InterPro" id="IPR050066">
    <property type="entry name" value="UvrABC_protein_C"/>
</dbReference>
<evidence type="ECO:0000256" key="2">
    <source>
        <dbReference type="ARBA" id="ARBA00022763"/>
    </source>
</evidence>
<dbReference type="PROSITE" id="PS50151">
    <property type="entry name" value="UVR"/>
    <property type="match status" value="1"/>
</dbReference>
<dbReference type="GO" id="GO:0003677">
    <property type="term" value="F:DNA binding"/>
    <property type="evidence" value="ECO:0007669"/>
    <property type="project" value="UniProtKB-UniRule"/>
</dbReference>
<evidence type="ECO:0000256" key="3">
    <source>
        <dbReference type="ARBA" id="ARBA00022769"/>
    </source>
</evidence>
<comment type="function">
    <text evidence="6">The UvrABC repair system catalyzes the recognition and processing of DNA lesions. UvrC both incises the 5' and 3' sides of the lesion. The N-terminal half is responsible for the 3' incision and the C-terminal half is responsible for the 5' incision.</text>
</comment>
<dbReference type="Gene3D" id="1.10.150.20">
    <property type="entry name" value="5' to 3' exonuclease, C-terminal subdomain"/>
    <property type="match status" value="1"/>
</dbReference>
<dbReference type="Gene3D" id="4.10.860.10">
    <property type="entry name" value="UVR domain"/>
    <property type="match status" value="1"/>
</dbReference>
<comment type="subcellular location">
    <subcellularLocation>
        <location evidence="6">Cytoplasm</location>
    </subcellularLocation>
</comment>
<dbReference type="Gene3D" id="3.40.1440.10">
    <property type="entry name" value="GIY-YIG endonuclease"/>
    <property type="match status" value="1"/>
</dbReference>
<feature type="compositionally biased region" description="Low complexity" evidence="7">
    <location>
        <begin position="712"/>
        <end position="751"/>
    </location>
</feature>
<dbReference type="PANTHER" id="PTHR30562:SF1">
    <property type="entry name" value="UVRABC SYSTEM PROTEIN C"/>
    <property type="match status" value="1"/>
</dbReference>
<dbReference type="HAMAP" id="MF_00203">
    <property type="entry name" value="UvrC"/>
    <property type="match status" value="1"/>
</dbReference>
<feature type="region of interest" description="Disordered" evidence="7">
    <location>
        <begin position="672"/>
        <end position="780"/>
    </location>
</feature>
<keyword evidence="6" id="KW-0742">SOS response</keyword>
<dbReference type="InterPro" id="IPR001162">
    <property type="entry name" value="UvrC_RNase_H_dom"/>
</dbReference>
<dbReference type="Pfam" id="PF22920">
    <property type="entry name" value="UvrC_RNaseH"/>
    <property type="match status" value="1"/>
</dbReference>
<dbReference type="Gene3D" id="3.30.420.340">
    <property type="entry name" value="UvrC, RNAse H endonuclease domain"/>
    <property type="match status" value="1"/>
</dbReference>
<dbReference type="Pfam" id="PF01541">
    <property type="entry name" value="GIY-YIG"/>
    <property type="match status" value="1"/>
</dbReference>
<evidence type="ECO:0000259" key="8">
    <source>
        <dbReference type="PROSITE" id="PS50151"/>
    </source>
</evidence>
<evidence type="ECO:0000256" key="7">
    <source>
        <dbReference type="SAM" id="MobiDB-lite"/>
    </source>
</evidence>
<dbReference type="PROSITE" id="PS50165">
    <property type="entry name" value="UVRC"/>
    <property type="match status" value="1"/>
</dbReference>